<sequence>MRIIMEIREEAFRTPKTPQQIADEMRQAAAVFWVARGDVAPEAVNDLAAATLPEAAATLPEKEGTLMDLLLSMPNVGEDADFERPVDYGRPVVEFD</sequence>
<name>A0A150RMF7_SORCE</name>
<protein>
    <submittedName>
        <fullName evidence="1">Uncharacterized protein</fullName>
    </submittedName>
</protein>
<dbReference type="Proteomes" id="UP000075635">
    <property type="component" value="Unassembled WGS sequence"/>
</dbReference>
<comment type="caution">
    <text evidence="1">The sequence shown here is derived from an EMBL/GenBank/DDBJ whole genome shotgun (WGS) entry which is preliminary data.</text>
</comment>
<organism evidence="1 2">
    <name type="scientific">Sorangium cellulosum</name>
    <name type="common">Polyangium cellulosum</name>
    <dbReference type="NCBI Taxonomy" id="56"/>
    <lineage>
        <taxon>Bacteria</taxon>
        <taxon>Pseudomonadati</taxon>
        <taxon>Myxococcota</taxon>
        <taxon>Polyangia</taxon>
        <taxon>Polyangiales</taxon>
        <taxon>Polyangiaceae</taxon>
        <taxon>Sorangium</taxon>
    </lineage>
</organism>
<dbReference type="AlphaFoldDB" id="A0A150RMF7"/>
<evidence type="ECO:0000313" key="1">
    <source>
        <dbReference type="EMBL" id="KYF81469.1"/>
    </source>
</evidence>
<dbReference type="EMBL" id="JEMB01002393">
    <property type="protein sequence ID" value="KYF81469.1"/>
    <property type="molecule type" value="Genomic_DNA"/>
</dbReference>
<gene>
    <name evidence="1" type="ORF">BE17_33660</name>
</gene>
<accession>A0A150RMF7</accession>
<reference evidence="1 2" key="1">
    <citation type="submission" date="2014-02" db="EMBL/GenBank/DDBJ databases">
        <title>The small core and large imbalanced accessory genome model reveals a collaborative survival strategy of Sorangium cellulosum strains in nature.</title>
        <authorList>
            <person name="Han K."/>
            <person name="Peng R."/>
            <person name="Blom J."/>
            <person name="Li Y.-Z."/>
        </authorList>
    </citation>
    <scope>NUCLEOTIDE SEQUENCE [LARGE SCALE GENOMIC DNA]</scope>
    <source>
        <strain evidence="1 2">So0011-07</strain>
    </source>
</reference>
<proteinExistence type="predicted"/>
<evidence type="ECO:0000313" key="2">
    <source>
        <dbReference type="Proteomes" id="UP000075635"/>
    </source>
</evidence>